<keyword evidence="1" id="KW-0472">Membrane</keyword>
<proteinExistence type="predicted"/>
<dbReference type="RefSeq" id="WP_228104382.1">
    <property type="nucleotide sequence ID" value="NZ_CP101637.1"/>
</dbReference>
<keyword evidence="1" id="KW-0812">Transmembrane</keyword>
<accession>A0ABY9PY25</accession>
<dbReference type="EMBL" id="CP101637">
    <property type="protein sequence ID" value="WMT80119.1"/>
    <property type="molecule type" value="Genomic_DNA"/>
</dbReference>
<gene>
    <name evidence="2" type="ORF">TEMA_04320</name>
</gene>
<sequence length="70" mass="7939">MIRLVCGIYGNYLYFKHCERKINDTMNLEEDLKNNKLHRAGGVSIVGLLGVFIAVFIATGIYVKYNPSPF</sequence>
<keyword evidence="3" id="KW-1185">Reference proteome</keyword>
<name>A0ABY9PY25_9FIRM</name>
<evidence type="ECO:0000313" key="2">
    <source>
        <dbReference type="EMBL" id="WMT80119.1"/>
    </source>
</evidence>
<feature type="transmembrane region" description="Helical" evidence="1">
    <location>
        <begin position="42"/>
        <end position="63"/>
    </location>
</feature>
<evidence type="ECO:0000256" key="1">
    <source>
        <dbReference type="SAM" id="Phobius"/>
    </source>
</evidence>
<reference evidence="2 3" key="1">
    <citation type="submission" date="2022-07" db="EMBL/GenBank/DDBJ databases">
        <title>Genome sequence of Terrisporobacter mayombei DSM6539.</title>
        <authorList>
            <person name="Boeer T."/>
            <person name="Bengelsdorf F.R."/>
            <person name="Daniel R."/>
            <person name="Poehlein A."/>
        </authorList>
    </citation>
    <scope>NUCLEOTIDE SEQUENCE [LARGE SCALE GENOMIC DNA]</scope>
    <source>
        <strain evidence="2 3">DSM 6539</strain>
    </source>
</reference>
<evidence type="ECO:0000313" key="3">
    <source>
        <dbReference type="Proteomes" id="UP001235030"/>
    </source>
</evidence>
<protein>
    <submittedName>
        <fullName evidence="2">Uncharacterized protein</fullName>
    </submittedName>
</protein>
<dbReference type="Proteomes" id="UP001235030">
    <property type="component" value="Chromosome"/>
</dbReference>
<keyword evidence="1" id="KW-1133">Transmembrane helix</keyword>
<organism evidence="2 3">
    <name type="scientific">Terrisporobacter mayombei</name>
    <dbReference type="NCBI Taxonomy" id="1541"/>
    <lineage>
        <taxon>Bacteria</taxon>
        <taxon>Bacillati</taxon>
        <taxon>Bacillota</taxon>
        <taxon>Clostridia</taxon>
        <taxon>Peptostreptococcales</taxon>
        <taxon>Peptostreptococcaceae</taxon>
        <taxon>Terrisporobacter</taxon>
    </lineage>
</organism>